<dbReference type="AlphaFoldDB" id="J9E8S6"/>
<evidence type="ECO:0000313" key="1">
    <source>
        <dbReference type="EMBL" id="EJW78716.1"/>
    </source>
</evidence>
<dbReference type="EMBL" id="ADBV01006254">
    <property type="protein sequence ID" value="EJW78716.1"/>
    <property type="molecule type" value="Genomic_DNA"/>
</dbReference>
<name>J9E8S6_WUCBA</name>
<gene>
    <name evidence="1" type="ORF">WUBG_10376</name>
</gene>
<feature type="non-terminal residue" evidence="1">
    <location>
        <position position="62"/>
    </location>
</feature>
<reference evidence="2" key="1">
    <citation type="submission" date="2012-08" db="EMBL/GenBank/DDBJ databases">
        <title>The Genome Sequence of Wuchereria bancrofti.</title>
        <authorList>
            <person name="Nutman T.B."/>
            <person name="Fink D.L."/>
            <person name="Russ C."/>
            <person name="Young S."/>
            <person name="Zeng Q."/>
            <person name="Koehrsen M."/>
            <person name="Alvarado L."/>
            <person name="Berlin A."/>
            <person name="Chapman S.B."/>
            <person name="Chen Z."/>
            <person name="Freedman E."/>
            <person name="Gellesch M."/>
            <person name="Goldberg J."/>
            <person name="Griggs A."/>
            <person name="Gujja S."/>
            <person name="Heilman E.R."/>
            <person name="Heiman D."/>
            <person name="Hepburn T."/>
            <person name="Howarth C."/>
            <person name="Jen D."/>
            <person name="Larson L."/>
            <person name="Lewis B."/>
            <person name="Mehta T."/>
            <person name="Park D."/>
            <person name="Pearson M."/>
            <person name="Roberts A."/>
            <person name="Saif S."/>
            <person name="Shea T."/>
            <person name="Shenoy N."/>
            <person name="Sisk P."/>
            <person name="Stolte C."/>
            <person name="Sykes S."/>
            <person name="Walk T."/>
            <person name="White J."/>
            <person name="Yandava C."/>
            <person name="Haas B."/>
            <person name="Henn M.R."/>
            <person name="Nusbaum C."/>
            <person name="Birren B."/>
        </authorList>
    </citation>
    <scope>NUCLEOTIDE SEQUENCE [LARGE SCALE GENOMIC DNA]</scope>
    <source>
        <strain evidence="2">NA</strain>
    </source>
</reference>
<accession>J9E8S6</accession>
<protein>
    <submittedName>
        <fullName evidence="1">Uncharacterized protein</fullName>
    </submittedName>
</protein>
<organism evidence="1 2">
    <name type="scientific">Wuchereria bancrofti</name>
    <dbReference type="NCBI Taxonomy" id="6293"/>
    <lineage>
        <taxon>Eukaryota</taxon>
        <taxon>Metazoa</taxon>
        <taxon>Ecdysozoa</taxon>
        <taxon>Nematoda</taxon>
        <taxon>Chromadorea</taxon>
        <taxon>Rhabditida</taxon>
        <taxon>Spirurina</taxon>
        <taxon>Spiruromorpha</taxon>
        <taxon>Filarioidea</taxon>
        <taxon>Onchocercidae</taxon>
        <taxon>Wuchereria</taxon>
    </lineage>
</organism>
<sequence length="62" mass="7013">MSRKENTRKHLRFGLYRTSTRTSLYGFSLLSANNSGSSNDGDALLLNVRFIPSTEDLHSEFC</sequence>
<dbReference type="Proteomes" id="UP000004810">
    <property type="component" value="Unassembled WGS sequence"/>
</dbReference>
<evidence type="ECO:0000313" key="2">
    <source>
        <dbReference type="Proteomes" id="UP000004810"/>
    </source>
</evidence>
<comment type="caution">
    <text evidence="1">The sequence shown here is derived from an EMBL/GenBank/DDBJ whole genome shotgun (WGS) entry which is preliminary data.</text>
</comment>
<proteinExistence type="predicted"/>